<evidence type="ECO:0000313" key="1">
    <source>
        <dbReference type="EMBL" id="AND75158.1"/>
    </source>
</evidence>
<dbReference type="EMBL" id="KU873925">
    <property type="protein sequence ID" value="AND75158.1"/>
    <property type="molecule type" value="Genomic_DNA"/>
</dbReference>
<dbReference type="Proteomes" id="UP000225821">
    <property type="component" value="Segment"/>
</dbReference>
<sequence length="76" mass="8843">MAKRSKEDRIKAAIHSHERYKNSWSQRRDLLYPTYISPKGKSCTYHEYNSAVNKHLNATVKKILAIANDVVELKVQ</sequence>
<proteinExistence type="predicted"/>
<evidence type="ECO:0000313" key="2">
    <source>
        <dbReference type="Proteomes" id="UP000225821"/>
    </source>
</evidence>
<organism evidence="1 2">
    <name type="scientific">Pseudomonas phage pf16</name>
    <dbReference type="NCBI Taxonomy" id="1815630"/>
    <lineage>
        <taxon>Viruses</taxon>
        <taxon>Duplodnaviria</taxon>
        <taxon>Heunggongvirae</taxon>
        <taxon>Uroviricota</taxon>
        <taxon>Caudoviricetes</taxon>
        <taxon>Chakrabartyvirus</taxon>
        <taxon>Chakrabartyvirus pf16</taxon>
    </lineage>
</organism>
<accession>A0A1S5R415</accession>
<reference evidence="1 2" key="1">
    <citation type="submission" date="2016-03" db="EMBL/GenBank/DDBJ databases">
        <title>Characterisation of pf16 and phiPMW: Two novel phages infecting Pseudomonas putida PpG1.</title>
        <authorList>
            <person name="Magill D.J."/>
            <person name="Krylov V.N."/>
            <person name="Shaburova O.V."/>
            <person name="Allen C.C.R."/>
            <person name="McGrath J.W."/>
            <person name="Quinn J.P."/>
            <person name="Kulakov L.A."/>
        </authorList>
    </citation>
    <scope>NUCLEOTIDE SEQUENCE [LARGE SCALE GENOMIC DNA]</scope>
</reference>
<keyword evidence="2" id="KW-1185">Reference proteome</keyword>
<protein>
    <submittedName>
        <fullName evidence="1">Uncharacterized protein</fullName>
    </submittedName>
</protein>
<gene>
    <name evidence="1" type="ORF">pf16_235</name>
</gene>
<name>A0A1S5R415_9CAUD</name>